<gene>
    <name evidence="2" type="ORF">AC579_3064</name>
</gene>
<evidence type="ECO:0000256" key="1">
    <source>
        <dbReference type="SAM" id="MobiDB-lite"/>
    </source>
</evidence>
<feature type="compositionally biased region" description="Polar residues" evidence="1">
    <location>
        <begin position="20"/>
        <end position="32"/>
    </location>
</feature>
<protein>
    <submittedName>
        <fullName evidence="2">Uncharacterized protein</fullName>
    </submittedName>
</protein>
<name>A0A139IJW3_9PEZI</name>
<proteinExistence type="predicted"/>
<reference evidence="2 3" key="1">
    <citation type="submission" date="2015-07" db="EMBL/GenBank/DDBJ databases">
        <title>Comparative genomics of the Sigatoka disease complex on banana suggests a link between parallel evolutionary changes in Pseudocercospora fijiensis and Pseudocercospora eumusae and increased virulence on the banana host.</title>
        <authorList>
            <person name="Chang T.-C."/>
            <person name="Salvucci A."/>
            <person name="Crous P.W."/>
            <person name="Stergiopoulos I."/>
        </authorList>
    </citation>
    <scope>NUCLEOTIDE SEQUENCE [LARGE SCALE GENOMIC DNA]</scope>
    <source>
        <strain evidence="2 3">CBS 116634</strain>
    </source>
</reference>
<dbReference type="AlphaFoldDB" id="A0A139IJW3"/>
<dbReference type="OrthoDB" id="10256089at2759"/>
<evidence type="ECO:0000313" key="2">
    <source>
        <dbReference type="EMBL" id="KXT14935.1"/>
    </source>
</evidence>
<accession>A0A139IJW3</accession>
<dbReference type="Proteomes" id="UP000073492">
    <property type="component" value="Unassembled WGS sequence"/>
</dbReference>
<feature type="compositionally biased region" description="Polar residues" evidence="1">
    <location>
        <begin position="1"/>
        <end position="13"/>
    </location>
</feature>
<dbReference type="EMBL" id="LFZO01000071">
    <property type="protein sequence ID" value="KXT14935.1"/>
    <property type="molecule type" value="Genomic_DNA"/>
</dbReference>
<organism evidence="2 3">
    <name type="scientific">Pseudocercospora musae</name>
    <dbReference type="NCBI Taxonomy" id="113226"/>
    <lineage>
        <taxon>Eukaryota</taxon>
        <taxon>Fungi</taxon>
        <taxon>Dikarya</taxon>
        <taxon>Ascomycota</taxon>
        <taxon>Pezizomycotina</taxon>
        <taxon>Dothideomycetes</taxon>
        <taxon>Dothideomycetidae</taxon>
        <taxon>Mycosphaerellales</taxon>
        <taxon>Mycosphaerellaceae</taxon>
        <taxon>Pseudocercospora</taxon>
    </lineage>
</organism>
<evidence type="ECO:0000313" key="3">
    <source>
        <dbReference type="Proteomes" id="UP000073492"/>
    </source>
</evidence>
<feature type="region of interest" description="Disordered" evidence="1">
    <location>
        <begin position="1"/>
        <end position="32"/>
    </location>
</feature>
<keyword evidence="3" id="KW-1185">Reference proteome</keyword>
<dbReference type="STRING" id="113226.A0A139IJW3"/>
<comment type="caution">
    <text evidence="2">The sequence shown here is derived from an EMBL/GenBank/DDBJ whole genome shotgun (WGS) entry which is preliminary data.</text>
</comment>
<sequence length="267" mass="29741">MRSTNDASSTFSIGTRGPHANNNGINSSSQPAMSVRNEPFPWHGASYRAFRLAADAGAIEHRTRNLPSLPVTSAISPIVDELQLACASPPQNAQRLFDVQLRTEAGYSYLQHVTGEVFDVVAQKGEFWVAGNQHDFTNELGWIWEQHFVQNPNIPLSIKTFLRWPFNLQHQGNLDTALVSRHNEKTRCYKKDWSGEGSWSESEAYVHFDSGTVLGRLTRSSTGTLRLLDAGPGVCGDWTGSTRLSKESNRFLMFMDHKTPAHKAVLV</sequence>